<dbReference type="PANTHER" id="PTHR46378">
    <property type="entry name" value="STEROL REGULATORY ELEMENT-BINDING PROTEIN CLEAVAGE-ACTIVATING PROTEIN"/>
    <property type="match status" value="1"/>
</dbReference>
<comment type="subcellular location">
    <subcellularLocation>
        <location evidence="1">Endoplasmic reticulum</location>
    </subcellularLocation>
    <subcellularLocation>
        <location evidence="2">Golgi apparatus membrane</location>
    </subcellularLocation>
</comment>
<protein>
    <recommendedName>
        <fullName evidence="9">SSD domain-containing protein</fullName>
    </recommendedName>
</protein>
<evidence type="ECO:0000256" key="2">
    <source>
        <dbReference type="ARBA" id="ARBA00004394"/>
    </source>
</evidence>
<proteinExistence type="predicted"/>
<evidence type="ECO:0000259" key="9">
    <source>
        <dbReference type="PROSITE" id="PS50156"/>
    </source>
</evidence>
<dbReference type="GO" id="GO:0032936">
    <property type="term" value="C:SREBP-SCAP complex"/>
    <property type="evidence" value="ECO:0007669"/>
    <property type="project" value="TreeGrafter"/>
</dbReference>
<dbReference type="GO" id="GO:0032933">
    <property type="term" value="P:SREBP signaling pathway"/>
    <property type="evidence" value="ECO:0007669"/>
    <property type="project" value="InterPro"/>
</dbReference>
<evidence type="ECO:0000256" key="4">
    <source>
        <dbReference type="ARBA" id="ARBA00022737"/>
    </source>
</evidence>
<dbReference type="EMBL" id="CAJOBH010145859">
    <property type="protein sequence ID" value="CAF4826058.1"/>
    <property type="molecule type" value="Genomic_DNA"/>
</dbReference>
<feature type="transmembrane region" description="Helical" evidence="8">
    <location>
        <begin position="16"/>
        <end position="36"/>
    </location>
</feature>
<dbReference type="GO" id="GO:0032934">
    <property type="term" value="F:sterol binding"/>
    <property type="evidence" value="ECO:0007669"/>
    <property type="project" value="InterPro"/>
</dbReference>
<evidence type="ECO:0000256" key="3">
    <source>
        <dbReference type="ARBA" id="ARBA00022574"/>
    </source>
</evidence>
<dbReference type="InterPro" id="IPR000731">
    <property type="entry name" value="SSD"/>
</dbReference>
<feature type="non-terminal residue" evidence="10">
    <location>
        <position position="68"/>
    </location>
</feature>
<dbReference type="Proteomes" id="UP000681967">
    <property type="component" value="Unassembled WGS sequence"/>
</dbReference>
<dbReference type="GO" id="GO:0045540">
    <property type="term" value="P:regulation of cholesterol biosynthetic process"/>
    <property type="evidence" value="ECO:0007669"/>
    <property type="project" value="TreeGrafter"/>
</dbReference>
<reference evidence="10" key="1">
    <citation type="submission" date="2021-02" db="EMBL/GenBank/DDBJ databases">
        <authorList>
            <person name="Nowell W R."/>
        </authorList>
    </citation>
    <scope>NUCLEOTIDE SEQUENCE</scope>
</reference>
<dbReference type="PROSITE" id="PS50156">
    <property type="entry name" value="SSD"/>
    <property type="match status" value="1"/>
</dbReference>
<dbReference type="AlphaFoldDB" id="A0A8S3BGS2"/>
<dbReference type="InterPro" id="IPR053958">
    <property type="entry name" value="HMGCR/SNAP/NPC1-like_SSD"/>
</dbReference>
<name>A0A8S3BGS2_9BILA</name>
<sequence length="68" mass="7725">LSSLFHMTPRLDGGEVFPYLVIFIGLENLVVLTRAVTSSQAQKQYDDIRERVAHALRAESWTISKHLV</sequence>
<accession>A0A8S3BGS2</accession>
<evidence type="ECO:0000256" key="8">
    <source>
        <dbReference type="SAM" id="Phobius"/>
    </source>
</evidence>
<evidence type="ECO:0000256" key="1">
    <source>
        <dbReference type="ARBA" id="ARBA00004240"/>
    </source>
</evidence>
<organism evidence="10 11">
    <name type="scientific">Rotaria magnacalcarata</name>
    <dbReference type="NCBI Taxonomy" id="392030"/>
    <lineage>
        <taxon>Eukaryota</taxon>
        <taxon>Metazoa</taxon>
        <taxon>Spiralia</taxon>
        <taxon>Gnathifera</taxon>
        <taxon>Rotifera</taxon>
        <taxon>Eurotatoria</taxon>
        <taxon>Bdelloidea</taxon>
        <taxon>Philodinida</taxon>
        <taxon>Philodinidae</taxon>
        <taxon>Rotaria</taxon>
    </lineage>
</organism>
<evidence type="ECO:0000256" key="5">
    <source>
        <dbReference type="ARBA" id="ARBA00022824"/>
    </source>
</evidence>
<comment type="caution">
    <text evidence="10">The sequence shown here is derived from an EMBL/GenBank/DDBJ whole genome shotgun (WGS) entry which is preliminary data.</text>
</comment>
<feature type="domain" description="SSD" evidence="9">
    <location>
        <begin position="1"/>
        <end position="68"/>
    </location>
</feature>
<evidence type="ECO:0000256" key="6">
    <source>
        <dbReference type="ARBA" id="ARBA00023034"/>
    </source>
</evidence>
<keyword evidence="3" id="KW-0853">WD repeat</keyword>
<keyword evidence="8" id="KW-0812">Transmembrane</keyword>
<dbReference type="GO" id="GO:0005789">
    <property type="term" value="C:endoplasmic reticulum membrane"/>
    <property type="evidence" value="ECO:0007669"/>
    <property type="project" value="InterPro"/>
</dbReference>
<evidence type="ECO:0000313" key="10">
    <source>
        <dbReference type="EMBL" id="CAF4826058.1"/>
    </source>
</evidence>
<gene>
    <name evidence="10" type="ORF">BYL167_LOCUS49198</name>
</gene>
<feature type="non-terminal residue" evidence="10">
    <location>
        <position position="1"/>
    </location>
</feature>
<dbReference type="GO" id="GO:0000139">
    <property type="term" value="C:Golgi membrane"/>
    <property type="evidence" value="ECO:0007669"/>
    <property type="project" value="UniProtKB-SubCell"/>
</dbReference>
<dbReference type="Pfam" id="PF12349">
    <property type="entry name" value="Sterol-sensing"/>
    <property type="match status" value="1"/>
</dbReference>
<dbReference type="PANTHER" id="PTHR46378:SF1">
    <property type="entry name" value="STEROL REGULATORY ELEMENT-BINDING PROTEIN CLEAVAGE-ACTIVATING PROTEIN"/>
    <property type="match status" value="1"/>
</dbReference>
<keyword evidence="5" id="KW-0256">Endoplasmic reticulum</keyword>
<keyword evidence="4" id="KW-0677">Repeat</keyword>
<dbReference type="InterPro" id="IPR030225">
    <property type="entry name" value="SCAP"/>
</dbReference>
<keyword evidence="7 8" id="KW-0472">Membrane</keyword>
<keyword evidence="6" id="KW-0333">Golgi apparatus</keyword>
<evidence type="ECO:0000256" key="7">
    <source>
        <dbReference type="ARBA" id="ARBA00023136"/>
    </source>
</evidence>
<evidence type="ECO:0000313" key="11">
    <source>
        <dbReference type="Proteomes" id="UP000681967"/>
    </source>
</evidence>
<keyword evidence="8" id="KW-1133">Transmembrane helix</keyword>